<keyword evidence="3" id="KW-1185">Reference proteome</keyword>
<dbReference type="Proteomes" id="UP000886998">
    <property type="component" value="Unassembled WGS sequence"/>
</dbReference>
<evidence type="ECO:0000313" key="3">
    <source>
        <dbReference type="Proteomes" id="UP000886998"/>
    </source>
</evidence>
<dbReference type="EMBL" id="BMAV01008073">
    <property type="protein sequence ID" value="GFY51429.1"/>
    <property type="molecule type" value="Genomic_DNA"/>
</dbReference>
<feature type="compositionally biased region" description="Basic residues" evidence="1">
    <location>
        <begin position="1"/>
        <end position="11"/>
    </location>
</feature>
<protein>
    <submittedName>
        <fullName evidence="2">Uncharacterized protein</fullName>
    </submittedName>
</protein>
<proteinExistence type="predicted"/>
<evidence type="ECO:0000313" key="2">
    <source>
        <dbReference type="EMBL" id="GFY51429.1"/>
    </source>
</evidence>
<reference evidence="2" key="1">
    <citation type="submission" date="2020-08" db="EMBL/GenBank/DDBJ databases">
        <title>Multicomponent nature underlies the extraordinary mechanical properties of spider dragline silk.</title>
        <authorList>
            <person name="Kono N."/>
            <person name="Nakamura H."/>
            <person name="Mori M."/>
            <person name="Yoshida Y."/>
            <person name="Ohtoshi R."/>
            <person name="Malay A.D."/>
            <person name="Moran D.A.P."/>
            <person name="Tomita M."/>
            <person name="Numata K."/>
            <person name="Arakawa K."/>
        </authorList>
    </citation>
    <scope>NUCLEOTIDE SEQUENCE</scope>
</reference>
<feature type="region of interest" description="Disordered" evidence="1">
    <location>
        <begin position="1"/>
        <end position="36"/>
    </location>
</feature>
<sequence length="135" mass="14829">MIYRKNPKPQSHHSQSTTMIISSSSSSSSSPSSLSSSSSELLSVVILSAHWEQNEGNILLMDSSFAYCSSLRNMCVALGSVTFPRLVSDRSAYTVRFHLCPPKILTSSRQPTAIKQKTCALHLEFEKKEGIALPH</sequence>
<dbReference type="AlphaFoldDB" id="A0A8X6XDV3"/>
<comment type="caution">
    <text evidence="2">The sequence shown here is derived from an EMBL/GenBank/DDBJ whole genome shotgun (WGS) entry which is preliminary data.</text>
</comment>
<organism evidence="2 3">
    <name type="scientific">Trichonephila inaurata madagascariensis</name>
    <dbReference type="NCBI Taxonomy" id="2747483"/>
    <lineage>
        <taxon>Eukaryota</taxon>
        <taxon>Metazoa</taxon>
        <taxon>Ecdysozoa</taxon>
        <taxon>Arthropoda</taxon>
        <taxon>Chelicerata</taxon>
        <taxon>Arachnida</taxon>
        <taxon>Araneae</taxon>
        <taxon>Araneomorphae</taxon>
        <taxon>Entelegynae</taxon>
        <taxon>Araneoidea</taxon>
        <taxon>Nephilidae</taxon>
        <taxon>Trichonephila</taxon>
        <taxon>Trichonephila inaurata</taxon>
    </lineage>
</organism>
<feature type="compositionally biased region" description="Polar residues" evidence="1">
    <location>
        <begin position="12"/>
        <end position="21"/>
    </location>
</feature>
<name>A0A8X6XDV3_9ARAC</name>
<feature type="compositionally biased region" description="Low complexity" evidence="1">
    <location>
        <begin position="22"/>
        <end position="36"/>
    </location>
</feature>
<evidence type="ECO:0000256" key="1">
    <source>
        <dbReference type="SAM" id="MobiDB-lite"/>
    </source>
</evidence>
<accession>A0A8X6XDV3</accession>
<gene>
    <name evidence="2" type="ORF">TNIN_199741</name>
</gene>